<evidence type="ECO:0000256" key="9">
    <source>
        <dbReference type="ARBA" id="ARBA00049563"/>
    </source>
</evidence>
<feature type="region of interest" description="Interaction with substrate tRNA" evidence="10">
    <location>
        <begin position="36"/>
        <end position="39"/>
    </location>
</feature>
<dbReference type="GO" id="GO:0052381">
    <property type="term" value="F:tRNA dimethylallyltransferase activity"/>
    <property type="evidence" value="ECO:0007669"/>
    <property type="project" value="UniProtKB-UniRule"/>
</dbReference>
<keyword evidence="6 10" id="KW-0547">Nucleotide-binding</keyword>
<dbReference type="HAMAP" id="MF_00185">
    <property type="entry name" value="IPP_trans"/>
    <property type="match status" value="1"/>
</dbReference>
<keyword evidence="7 10" id="KW-0067">ATP-binding</keyword>
<dbReference type="PANTHER" id="PTHR11088:SF60">
    <property type="entry name" value="TRNA DIMETHYLALLYLTRANSFERASE"/>
    <property type="match status" value="1"/>
</dbReference>
<evidence type="ECO:0000256" key="3">
    <source>
        <dbReference type="ARBA" id="ARBA00005842"/>
    </source>
</evidence>
<dbReference type="NCBIfam" id="TIGR00174">
    <property type="entry name" value="miaA"/>
    <property type="match status" value="1"/>
</dbReference>
<dbReference type="RefSeq" id="WP_093726519.1">
    <property type="nucleotide sequence ID" value="NZ_FMZB01000003.1"/>
</dbReference>
<evidence type="ECO:0000256" key="12">
    <source>
        <dbReference type="RuleBase" id="RU003784"/>
    </source>
</evidence>
<dbReference type="STRING" id="361279.SAMN05421663_103111"/>
<evidence type="ECO:0000313" key="15">
    <source>
        <dbReference type="Proteomes" id="UP000198666"/>
    </source>
</evidence>
<evidence type="ECO:0000256" key="11">
    <source>
        <dbReference type="RuleBase" id="RU003783"/>
    </source>
</evidence>
<dbReference type="EC" id="2.5.1.75" evidence="10"/>
<comment type="catalytic activity">
    <reaction evidence="9 10 11">
        <text>adenosine(37) in tRNA + dimethylallyl diphosphate = N(6)-dimethylallyladenosine(37) in tRNA + diphosphate</text>
        <dbReference type="Rhea" id="RHEA:26482"/>
        <dbReference type="Rhea" id="RHEA-COMP:10162"/>
        <dbReference type="Rhea" id="RHEA-COMP:10375"/>
        <dbReference type="ChEBI" id="CHEBI:33019"/>
        <dbReference type="ChEBI" id="CHEBI:57623"/>
        <dbReference type="ChEBI" id="CHEBI:74411"/>
        <dbReference type="ChEBI" id="CHEBI:74415"/>
        <dbReference type="EC" id="2.5.1.75"/>
    </reaction>
</comment>
<evidence type="ECO:0000313" key="14">
    <source>
        <dbReference type="EMBL" id="SDC60424.1"/>
    </source>
</evidence>
<dbReference type="AlphaFoldDB" id="A0A1G6MYV3"/>
<comment type="function">
    <text evidence="2 10 12">Catalyzes the transfer of a dimethylallyl group onto the adenine at position 37 in tRNAs that read codons beginning with uridine, leading to the formation of N6-(dimethylallyl)adenosine (i(6)A).</text>
</comment>
<organism evidence="14 15">
    <name type="scientific">Terribacillus halophilus</name>
    <dbReference type="NCBI Taxonomy" id="361279"/>
    <lineage>
        <taxon>Bacteria</taxon>
        <taxon>Bacillati</taxon>
        <taxon>Bacillota</taxon>
        <taxon>Bacilli</taxon>
        <taxon>Bacillales</taxon>
        <taxon>Bacillaceae</taxon>
        <taxon>Terribacillus</taxon>
    </lineage>
</organism>
<keyword evidence="15" id="KW-1185">Reference proteome</keyword>
<evidence type="ECO:0000256" key="8">
    <source>
        <dbReference type="ARBA" id="ARBA00022842"/>
    </source>
</evidence>
<dbReference type="OrthoDB" id="9776390at2"/>
<dbReference type="InterPro" id="IPR039657">
    <property type="entry name" value="Dimethylallyltransferase"/>
</dbReference>
<keyword evidence="5 10" id="KW-0819">tRNA processing</keyword>
<evidence type="ECO:0000256" key="6">
    <source>
        <dbReference type="ARBA" id="ARBA00022741"/>
    </source>
</evidence>
<comment type="caution">
    <text evidence="10">Lacks conserved residue(s) required for the propagation of feature annotation.</text>
</comment>
<proteinExistence type="inferred from homology"/>
<accession>A0A1G6MYV3</accession>
<protein>
    <recommendedName>
        <fullName evidence="10">tRNA dimethylallyltransferase</fullName>
        <ecNumber evidence="10">2.5.1.75</ecNumber>
    </recommendedName>
    <alternativeName>
        <fullName evidence="10">Dimethylallyl diphosphate:tRNA dimethylallyltransferase</fullName>
        <shortName evidence="10">DMAPP:tRNA dimethylallyltransferase</shortName>
        <shortName evidence="10">DMATase</shortName>
    </alternativeName>
    <alternativeName>
        <fullName evidence="10">Isopentenyl-diphosphate:tRNA isopentenyltransferase</fullName>
        <shortName evidence="10">IPP transferase</shortName>
        <shortName evidence="10">IPPT</shortName>
        <shortName evidence="10">IPTase</shortName>
    </alternativeName>
</protein>
<keyword evidence="8 10" id="KW-0460">Magnesium</keyword>
<keyword evidence="4 10" id="KW-0808">Transferase</keyword>
<feature type="site" description="Interaction with substrate tRNA" evidence="10">
    <location>
        <position position="102"/>
    </location>
</feature>
<comment type="cofactor">
    <cofactor evidence="1 10">
        <name>Mg(2+)</name>
        <dbReference type="ChEBI" id="CHEBI:18420"/>
    </cofactor>
</comment>
<gene>
    <name evidence="10" type="primary">miaA</name>
    <name evidence="14" type="ORF">SAMN05421663_103111</name>
</gene>
<dbReference type="Gene3D" id="1.10.20.140">
    <property type="match status" value="1"/>
</dbReference>
<evidence type="ECO:0000256" key="7">
    <source>
        <dbReference type="ARBA" id="ARBA00022840"/>
    </source>
</evidence>
<dbReference type="EMBL" id="FMZB01000003">
    <property type="protein sequence ID" value="SDC60424.1"/>
    <property type="molecule type" value="Genomic_DNA"/>
</dbReference>
<evidence type="ECO:0000256" key="5">
    <source>
        <dbReference type="ARBA" id="ARBA00022694"/>
    </source>
</evidence>
<evidence type="ECO:0000256" key="2">
    <source>
        <dbReference type="ARBA" id="ARBA00003213"/>
    </source>
</evidence>
<comment type="subunit">
    <text evidence="10">Monomer.</text>
</comment>
<dbReference type="InterPro" id="IPR018022">
    <property type="entry name" value="IPT"/>
</dbReference>
<feature type="binding site" evidence="10">
    <location>
        <begin position="11"/>
        <end position="18"/>
    </location>
    <ligand>
        <name>ATP</name>
        <dbReference type="ChEBI" id="CHEBI:30616"/>
    </ligand>
</feature>
<dbReference type="PANTHER" id="PTHR11088">
    <property type="entry name" value="TRNA DIMETHYLALLYLTRANSFERASE"/>
    <property type="match status" value="1"/>
</dbReference>
<evidence type="ECO:0000256" key="10">
    <source>
        <dbReference type="HAMAP-Rule" id="MF_00185"/>
    </source>
</evidence>
<dbReference type="GO" id="GO:0005524">
    <property type="term" value="F:ATP binding"/>
    <property type="evidence" value="ECO:0007669"/>
    <property type="project" value="UniProtKB-UniRule"/>
</dbReference>
<dbReference type="GO" id="GO:0006400">
    <property type="term" value="P:tRNA modification"/>
    <property type="evidence" value="ECO:0007669"/>
    <property type="project" value="TreeGrafter"/>
</dbReference>
<dbReference type="SUPFAM" id="SSF52540">
    <property type="entry name" value="P-loop containing nucleoside triphosphate hydrolases"/>
    <property type="match status" value="1"/>
</dbReference>
<dbReference type="FunFam" id="1.10.20.140:FF:000001">
    <property type="entry name" value="tRNA dimethylallyltransferase"/>
    <property type="match status" value="1"/>
</dbReference>
<comment type="similarity">
    <text evidence="3 10 13">Belongs to the IPP transferase family.</text>
</comment>
<evidence type="ECO:0000256" key="4">
    <source>
        <dbReference type="ARBA" id="ARBA00022679"/>
    </source>
</evidence>
<reference evidence="15" key="1">
    <citation type="submission" date="2016-10" db="EMBL/GenBank/DDBJ databases">
        <authorList>
            <person name="Varghese N."/>
            <person name="Submissions S."/>
        </authorList>
    </citation>
    <scope>NUCLEOTIDE SEQUENCE [LARGE SCALE GENOMIC DNA]</scope>
    <source>
        <strain evidence="15">DSM 21620</strain>
    </source>
</reference>
<name>A0A1G6MYV3_9BACI</name>
<dbReference type="Proteomes" id="UP000198666">
    <property type="component" value="Unassembled WGS sequence"/>
</dbReference>
<dbReference type="Pfam" id="PF01715">
    <property type="entry name" value="IPPT"/>
    <property type="match status" value="1"/>
</dbReference>
<feature type="binding site" evidence="10">
    <location>
        <begin position="13"/>
        <end position="18"/>
    </location>
    <ligand>
        <name>substrate</name>
    </ligand>
</feature>
<evidence type="ECO:0000256" key="13">
    <source>
        <dbReference type="RuleBase" id="RU003785"/>
    </source>
</evidence>
<sequence>MEKQKIIVVVGPTGVGKTQLSIEIAKKFDGEVISGDSMQIYRGMDIGTAKVTEEEQQGIPHHLIDIRDPDENYSAADFQADVEACVKNIASRGKLPVIAGGTGLYIQAALYGYDFSEAKRDDGYQQQLEQEAKEFGALHLHSQLQEVDPVQADRIHPNNIRRVIRALEIYHRTGKKMSEHEEVEPDACYDAAVIGLEMDRDLLYEQINLRVDKMLADGLLKEVKQLVDRGIKDTQSMRAIGYKEFIPYLEGKMDWEDTVAQLKQNSRRYAKRQYTWFRNKMDVNWYTITPATKKQKFRIILEELAGKLEQR</sequence>
<evidence type="ECO:0000256" key="1">
    <source>
        <dbReference type="ARBA" id="ARBA00001946"/>
    </source>
</evidence>
<dbReference type="InterPro" id="IPR027417">
    <property type="entry name" value="P-loop_NTPase"/>
</dbReference>
<dbReference type="Gene3D" id="3.40.50.300">
    <property type="entry name" value="P-loop containing nucleotide triphosphate hydrolases"/>
    <property type="match status" value="1"/>
</dbReference>